<proteinExistence type="predicted"/>
<evidence type="ECO:0000313" key="9">
    <source>
        <dbReference type="Proteomes" id="UP001597413"/>
    </source>
</evidence>
<dbReference type="PANTHER" id="PTHR33823:SF4">
    <property type="entry name" value="GENERAL STRESS PROTEIN 16O"/>
    <property type="match status" value="1"/>
</dbReference>
<keyword evidence="9" id="KW-1185">Reference proteome</keyword>
<dbReference type="InterPro" id="IPR000962">
    <property type="entry name" value="Znf_DskA_TraR"/>
</dbReference>
<feature type="domain" description="DnaK suppressor protein-like N-terminal" evidence="7">
    <location>
        <begin position="14"/>
        <end position="76"/>
    </location>
</feature>
<comment type="caution">
    <text evidence="8">The sequence shown here is derived from an EMBL/GenBank/DDBJ whole genome shotgun (WGS) entry which is preliminary data.</text>
</comment>
<dbReference type="EMBL" id="JBHUIX010000005">
    <property type="protein sequence ID" value="MFD2173658.1"/>
    <property type="molecule type" value="Genomic_DNA"/>
</dbReference>
<dbReference type="InterPro" id="IPR048487">
    <property type="entry name" value="DksA-like_N"/>
</dbReference>
<organism evidence="8 9">
    <name type="scientific">Rhodobacter lacus</name>
    <dbReference type="NCBI Taxonomy" id="1641972"/>
    <lineage>
        <taxon>Bacteria</taxon>
        <taxon>Pseudomonadati</taxon>
        <taxon>Pseudomonadota</taxon>
        <taxon>Alphaproteobacteria</taxon>
        <taxon>Rhodobacterales</taxon>
        <taxon>Rhodobacter group</taxon>
        <taxon>Rhodobacter</taxon>
    </lineage>
</organism>
<evidence type="ECO:0000313" key="8">
    <source>
        <dbReference type="EMBL" id="MFD2173658.1"/>
    </source>
</evidence>
<sequence>MTSAAATSLEARRAELLARKAQLAARLDQISGEFEDHDARDWEEMATERETDEVLEDLGAAAERELRMIEAALARIEAGDYGYCVQCGEKISEERLDLIPATPFCAAHADPRNTRKS</sequence>
<evidence type="ECO:0000256" key="5">
    <source>
        <dbReference type="SAM" id="Coils"/>
    </source>
</evidence>
<evidence type="ECO:0000256" key="1">
    <source>
        <dbReference type="ARBA" id="ARBA00022723"/>
    </source>
</evidence>
<evidence type="ECO:0000256" key="4">
    <source>
        <dbReference type="PROSITE-ProRule" id="PRU00510"/>
    </source>
</evidence>
<keyword evidence="3" id="KW-0862">Zinc</keyword>
<evidence type="ECO:0000259" key="6">
    <source>
        <dbReference type="Pfam" id="PF01258"/>
    </source>
</evidence>
<dbReference type="Pfam" id="PF01258">
    <property type="entry name" value="zf-dskA_traR"/>
    <property type="match status" value="1"/>
</dbReference>
<dbReference type="RefSeq" id="WP_377388340.1">
    <property type="nucleotide sequence ID" value="NZ_JBHUIX010000005.1"/>
</dbReference>
<keyword evidence="5" id="KW-0175">Coiled coil</keyword>
<dbReference type="Proteomes" id="UP001597413">
    <property type="component" value="Unassembled WGS sequence"/>
</dbReference>
<reference evidence="9" key="1">
    <citation type="journal article" date="2019" name="Int. J. Syst. Evol. Microbiol.">
        <title>The Global Catalogue of Microorganisms (GCM) 10K type strain sequencing project: providing services to taxonomists for standard genome sequencing and annotation.</title>
        <authorList>
            <consortium name="The Broad Institute Genomics Platform"/>
            <consortium name="The Broad Institute Genome Sequencing Center for Infectious Disease"/>
            <person name="Wu L."/>
            <person name="Ma J."/>
        </authorList>
    </citation>
    <scope>NUCLEOTIDE SEQUENCE [LARGE SCALE GENOMIC DNA]</scope>
    <source>
        <strain evidence="9">CCUG 55131</strain>
    </source>
</reference>
<dbReference type="Pfam" id="PF21173">
    <property type="entry name" value="DksA-like_N"/>
    <property type="match status" value="1"/>
</dbReference>
<gene>
    <name evidence="8" type="ORF">ACFSM0_06120</name>
</gene>
<evidence type="ECO:0000256" key="3">
    <source>
        <dbReference type="ARBA" id="ARBA00022833"/>
    </source>
</evidence>
<dbReference type="SUPFAM" id="SSF57716">
    <property type="entry name" value="Glucocorticoid receptor-like (DNA-binding domain)"/>
    <property type="match status" value="1"/>
</dbReference>
<feature type="zinc finger region" description="dksA C4-type" evidence="4">
    <location>
        <begin position="84"/>
        <end position="108"/>
    </location>
</feature>
<feature type="domain" description="Zinc finger DksA/TraR C4-type" evidence="6">
    <location>
        <begin position="79"/>
        <end position="106"/>
    </location>
</feature>
<keyword evidence="2" id="KW-0863">Zinc-finger</keyword>
<evidence type="ECO:0000259" key="7">
    <source>
        <dbReference type="Pfam" id="PF21173"/>
    </source>
</evidence>
<dbReference type="Gene3D" id="1.20.120.910">
    <property type="entry name" value="DksA, coiled-coil domain"/>
    <property type="match status" value="1"/>
</dbReference>
<dbReference type="SUPFAM" id="SSF109635">
    <property type="entry name" value="DnaK suppressor protein DksA, alpha-hairpin domain"/>
    <property type="match status" value="1"/>
</dbReference>
<dbReference type="InterPro" id="IPR037187">
    <property type="entry name" value="DnaK_N"/>
</dbReference>
<accession>A0ABW5A621</accession>
<protein>
    <submittedName>
        <fullName evidence="8">TraR/DksA family transcriptional regulator</fullName>
    </submittedName>
</protein>
<evidence type="ECO:0000256" key="2">
    <source>
        <dbReference type="ARBA" id="ARBA00022771"/>
    </source>
</evidence>
<name>A0ABW5A621_9RHOB</name>
<feature type="coiled-coil region" evidence="5">
    <location>
        <begin position="6"/>
        <end position="33"/>
    </location>
</feature>
<dbReference type="PANTHER" id="PTHR33823">
    <property type="entry name" value="RNA POLYMERASE-BINDING TRANSCRIPTION FACTOR DKSA-RELATED"/>
    <property type="match status" value="1"/>
</dbReference>
<dbReference type="PROSITE" id="PS51128">
    <property type="entry name" value="ZF_DKSA_2"/>
    <property type="match status" value="1"/>
</dbReference>
<keyword evidence="1" id="KW-0479">Metal-binding</keyword>